<dbReference type="EMBL" id="NMVQ01000012">
    <property type="protein sequence ID" value="OYO22188.1"/>
    <property type="molecule type" value="Genomic_DNA"/>
</dbReference>
<dbReference type="OrthoDB" id="3734619at2"/>
<dbReference type="AlphaFoldDB" id="A0A255H2Z5"/>
<protein>
    <submittedName>
        <fullName evidence="1">Uncharacterized protein</fullName>
    </submittedName>
</protein>
<name>A0A255H2Z5_9ACTN</name>
<proteinExistence type="predicted"/>
<comment type="caution">
    <text evidence="1">The sequence shown here is derived from an EMBL/GenBank/DDBJ whole genome shotgun (WGS) entry which is preliminary data.</text>
</comment>
<dbReference type="RefSeq" id="WP_094363933.1">
    <property type="nucleotide sequence ID" value="NZ_NMVQ01000012.1"/>
</dbReference>
<reference evidence="1 2" key="1">
    <citation type="submission" date="2017-07" db="EMBL/GenBank/DDBJ databases">
        <title>Draft whole genome sequences of clinical Proprionibacteriaceae strains.</title>
        <authorList>
            <person name="Bernier A.-M."/>
            <person name="Bernard K."/>
            <person name="Domingo M.-C."/>
        </authorList>
    </citation>
    <scope>NUCLEOTIDE SEQUENCE [LARGE SCALE GENOMIC DNA]</scope>
    <source>
        <strain evidence="1 2">NML 130396</strain>
    </source>
</reference>
<keyword evidence="2" id="KW-1185">Reference proteome</keyword>
<dbReference type="Proteomes" id="UP000216311">
    <property type="component" value="Unassembled WGS sequence"/>
</dbReference>
<accession>A0A255H2Z5</accession>
<gene>
    <name evidence="1" type="ORF">CGZ93_09880</name>
</gene>
<sequence length="63" mass="6432">MSSIVLFTLLAVAIALFVVGAVAMGMAGHGRSQHPRLAHGFARAAQALNGDAEPPSGLTKLFS</sequence>
<organism evidence="1 2">
    <name type="scientific">Enemella dayhoffiae</name>
    <dbReference type="NCBI Taxonomy" id="2016507"/>
    <lineage>
        <taxon>Bacteria</taxon>
        <taxon>Bacillati</taxon>
        <taxon>Actinomycetota</taxon>
        <taxon>Actinomycetes</taxon>
        <taxon>Propionibacteriales</taxon>
        <taxon>Propionibacteriaceae</taxon>
        <taxon>Enemella</taxon>
    </lineage>
</organism>
<evidence type="ECO:0000313" key="2">
    <source>
        <dbReference type="Proteomes" id="UP000216311"/>
    </source>
</evidence>
<evidence type="ECO:0000313" key="1">
    <source>
        <dbReference type="EMBL" id="OYO22188.1"/>
    </source>
</evidence>